<evidence type="ECO:0000313" key="2">
    <source>
        <dbReference type="EMBL" id="TID28029.1"/>
    </source>
</evidence>
<dbReference type="Proteomes" id="UP000307173">
    <property type="component" value="Unassembled WGS sequence"/>
</dbReference>
<gene>
    <name evidence="2" type="ORF">CANINC_002710</name>
</gene>
<protein>
    <submittedName>
        <fullName evidence="2">Uncharacterized protein</fullName>
    </submittedName>
</protein>
<evidence type="ECO:0000256" key="1">
    <source>
        <dbReference type="SAM" id="MobiDB-lite"/>
    </source>
</evidence>
<proteinExistence type="predicted"/>
<name>A0A4T0X0F0_9ASCO</name>
<reference evidence="2 3" key="1">
    <citation type="journal article" date="2019" name="Front. Genet.">
        <title>Whole-Genome Sequencing of the Opportunistic Yeast Pathogen Candida inconspicua Uncovers Its Hybrid Origin.</title>
        <authorList>
            <person name="Mixao V."/>
            <person name="Hansen A.P."/>
            <person name="Saus E."/>
            <person name="Boekhout T."/>
            <person name="Lass-Florl C."/>
            <person name="Gabaldon T."/>
        </authorList>
    </citation>
    <scope>NUCLEOTIDE SEQUENCE [LARGE SCALE GENOMIC DNA]</scope>
    <source>
        <strain evidence="2 3">CBS 180</strain>
    </source>
</reference>
<evidence type="ECO:0000313" key="3">
    <source>
        <dbReference type="Proteomes" id="UP000307173"/>
    </source>
</evidence>
<dbReference type="AlphaFoldDB" id="A0A4T0X0F0"/>
<accession>A0A4T0X0F0</accession>
<sequence length="1142" mass="133722">MDIPVELRKYVLENFIDYVDEKFPNQQFCCSLIKEILKGLLHNFYEKINRYEPNQSNYIDLFWFGYSLMKDFYLHKDDGLINSEEIFNMAANGNFEFTRAALRRLGIQNHLTHKKAKDFLQYLKDKNSVSRYQFFDLVTMDHRPVGQIALLPKKKRKLIEFDNIPKLEPTTFHQNYVYGSMTSVKLYGYNLINDCLNQYFEAKKIKPYALDTLFRKKKLRTTQVQEDAANIFINTFDDVVQEVITQLETDDVNEGSSTDELKHKSPKAVLLTPTLDSENLTNDNSIEDPEGQLTDDDVPDGNLAYSTNSNKANIIDADDVDFDRIYIFGEESESNEEKLERYFPAYSDANFNSFFYDRYAKCFDDTLNKHIYDFCVDDQLSYEICDKFLKRRFEKQEISKRNNNMRKLSANVLKEFADTECSRTYQHCVCQKTVYAGVNKDLTECPECNTPRDRHVKFSYFSLRGKIGAMLNSNTIFEDLKKSRNRQKSSLFISSIQDGDLFQKTIKEEENEIHRRRAVGDPTEVFYFNIAMAVDGRNKGHTDVFPVMIWFLDLTEKFRNKAPFFHIPMVFRTDYENPRSAAMYEVLMKDLEDLKENGKLFYLFDGKTVFVKVNLILLTGDFLTVDSINPSSFEIPAYCANETTNHGRCVLQEELKASEIRSVGNIVHAPRFESNPLLSLFDSTRIVCPDFMHLYVEYIFTGYFQFILSSPNFGSLDSDLYLTFKYIKVSVLKMMAEEEMFEDGVLAQNLFKSQNETVKFEDCRTCAFAFNAFFKHIYDDVDPNNPNEIISTDDLLSGVLRDNILDVDLESAFTKNIVDTEIQNSEGFAPTEESNLEKSRKFKMLVMLLLELNTFLISMMSSDIPVELIEVKEGTSVMKETYRRLLGAIQSLSEEEGMSFVQKLFGIPTSTVFHLLDKWKDYGNFFSDWYRSMEKTCEEVRSQVKPVEDKYPALTNRLHLNFIKSCDSLIHYKERNSFNYDWIDCKTELSNKFKDDFLRYAQKFAHIVKAREYRIRPMKKLKVIGGWIDLDKKHCRYVKFRREDQSWKFVMVEKIIRFEDPTTKNIYLVFKEVNLERKWLKSTAGLLDFCVARYVEENDSADEEYLFIENNTELFALETLNDGYVIDKNPAMCDCLRIKVYV</sequence>
<feature type="region of interest" description="Disordered" evidence="1">
    <location>
        <begin position="273"/>
        <end position="295"/>
    </location>
</feature>
<feature type="compositionally biased region" description="Acidic residues" evidence="1">
    <location>
        <begin position="285"/>
        <end position="295"/>
    </location>
</feature>
<feature type="compositionally biased region" description="Polar residues" evidence="1">
    <location>
        <begin position="274"/>
        <end position="284"/>
    </location>
</feature>
<dbReference type="EMBL" id="SELW01000425">
    <property type="protein sequence ID" value="TID28029.1"/>
    <property type="molecule type" value="Genomic_DNA"/>
</dbReference>
<keyword evidence="3" id="KW-1185">Reference proteome</keyword>
<comment type="caution">
    <text evidence="2">The sequence shown here is derived from an EMBL/GenBank/DDBJ whole genome shotgun (WGS) entry which is preliminary data.</text>
</comment>
<organism evidence="2 3">
    <name type="scientific">Pichia inconspicua</name>
    <dbReference type="NCBI Taxonomy" id="52247"/>
    <lineage>
        <taxon>Eukaryota</taxon>
        <taxon>Fungi</taxon>
        <taxon>Dikarya</taxon>
        <taxon>Ascomycota</taxon>
        <taxon>Saccharomycotina</taxon>
        <taxon>Pichiomycetes</taxon>
        <taxon>Pichiales</taxon>
        <taxon>Pichiaceae</taxon>
        <taxon>Pichia</taxon>
    </lineage>
</organism>